<proteinExistence type="predicted"/>
<dbReference type="PANTHER" id="PTHR34708">
    <property type="entry name" value="OS07G0440000 PROTEIN"/>
    <property type="match status" value="1"/>
</dbReference>
<sequence>MTPPPWLRPWADLHADYFLRIVDRVPSLRDYVSVRAVCTAWRSALPPVRQSPSLRVLDDFQPHDGPPRDNSHVYALSILRQRTFRLATLPYHSSRIIGCSNSYLAIADGCRLGALNPVTGEEIELLDLPSNLWPRRVMLGPNPRPGCYTSVAICDHNYVT</sequence>
<organism evidence="1">
    <name type="scientific">Aegilops tauschii</name>
    <name type="common">Tausch's goatgrass</name>
    <name type="synonym">Aegilops squarrosa</name>
    <dbReference type="NCBI Taxonomy" id="37682"/>
    <lineage>
        <taxon>Eukaryota</taxon>
        <taxon>Viridiplantae</taxon>
        <taxon>Streptophyta</taxon>
        <taxon>Embryophyta</taxon>
        <taxon>Tracheophyta</taxon>
        <taxon>Spermatophyta</taxon>
        <taxon>Magnoliopsida</taxon>
        <taxon>Liliopsida</taxon>
        <taxon>Poales</taxon>
        <taxon>Poaceae</taxon>
        <taxon>BOP clade</taxon>
        <taxon>Pooideae</taxon>
        <taxon>Triticodae</taxon>
        <taxon>Triticeae</taxon>
        <taxon>Triticinae</taxon>
        <taxon>Aegilops</taxon>
    </lineage>
</organism>
<evidence type="ECO:0008006" key="2">
    <source>
        <dbReference type="Google" id="ProtNLM"/>
    </source>
</evidence>
<dbReference type="PANTHER" id="PTHR34708:SF4">
    <property type="entry name" value="DUF295 DOMAIN-CONTAINING PROTEIN"/>
    <property type="match status" value="1"/>
</dbReference>
<protein>
    <recommendedName>
        <fullName evidence="2">F-box domain-containing protein</fullName>
    </recommendedName>
</protein>
<name>R7VYH7_AEGTA</name>
<dbReference type="AlphaFoldDB" id="R7VYH7"/>
<evidence type="ECO:0000313" key="1">
    <source>
        <dbReference type="EnsemblPlants" id="EMT00199"/>
    </source>
</evidence>
<dbReference type="ExpressionAtlas" id="R7VYH7">
    <property type="expression patterns" value="baseline"/>
</dbReference>
<accession>R7VYH7</accession>
<reference evidence="1" key="1">
    <citation type="submission" date="2015-06" db="UniProtKB">
        <authorList>
            <consortium name="EnsemblPlants"/>
        </authorList>
    </citation>
    <scope>IDENTIFICATION</scope>
</reference>
<dbReference type="EnsemblPlants" id="EMT00199">
    <property type="protein sequence ID" value="EMT00199"/>
    <property type="gene ID" value="F775_43358"/>
</dbReference>